<evidence type="ECO:0000313" key="4">
    <source>
        <dbReference type="Proteomes" id="UP001381693"/>
    </source>
</evidence>
<gene>
    <name evidence="3" type="primary">TMA16</name>
    <name evidence="3" type="ORF">SK128_009983</name>
</gene>
<dbReference type="FunFam" id="1.20.1440.170:FF:000001">
    <property type="entry name" value="Translation machinery-associated 16 homolog"/>
    <property type="match status" value="1"/>
</dbReference>
<dbReference type="EMBL" id="JAXCGZ010011333">
    <property type="protein sequence ID" value="KAK7075278.1"/>
    <property type="molecule type" value="Genomic_DNA"/>
</dbReference>
<reference evidence="3 4" key="1">
    <citation type="submission" date="2023-11" db="EMBL/GenBank/DDBJ databases">
        <title>Halocaridina rubra genome assembly.</title>
        <authorList>
            <person name="Smith C."/>
        </authorList>
    </citation>
    <scope>NUCLEOTIDE SEQUENCE [LARGE SCALE GENOMIC DNA]</scope>
    <source>
        <strain evidence="3">EP-1</strain>
        <tissue evidence="3">Whole</tissue>
    </source>
</reference>
<keyword evidence="4" id="KW-1185">Reference proteome</keyword>
<evidence type="ECO:0000256" key="1">
    <source>
        <dbReference type="ARBA" id="ARBA00034127"/>
    </source>
</evidence>
<dbReference type="Gene3D" id="1.20.1440.170">
    <property type="entry name" value="Translation machinery-associated protein 16-like"/>
    <property type="match status" value="1"/>
</dbReference>
<comment type="caution">
    <text evidence="3">The sequence shown here is derived from an EMBL/GenBank/DDBJ whole genome shotgun (WGS) entry which is preliminary data.</text>
</comment>
<dbReference type="Pfam" id="PF11176">
    <property type="entry name" value="Tma16"/>
    <property type="match status" value="1"/>
</dbReference>
<dbReference type="GO" id="GO:0005634">
    <property type="term" value="C:nucleus"/>
    <property type="evidence" value="ECO:0007669"/>
    <property type="project" value="TreeGrafter"/>
</dbReference>
<name>A0AAN9A525_HALRR</name>
<organism evidence="3 4">
    <name type="scientific">Halocaridina rubra</name>
    <name type="common">Hawaiian red shrimp</name>
    <dbReference type="NCBI Taxonomy" id="373956"/>
    <lineage>
        <taxon>Eukaryota</taxon>
        <taxon>Metazoa</taxon>
        <taxon>Ecdysozoa</taxon>
        <taxon>Arthropoda</taxon>
        <taxon>Crustacea</taxon>
        <taxon>Multicrustacea</taxon>
        <taxon>Malacostraca</taxon>
        <taxon>Eumalacostraca</taxon>
        <taxon>Eucarida</taxon>
        <taxon>Decapoda</taxon>
        <taxon>Pleocyemata</taxon>
        <taxon>Caridea</taxon>
        <taxon>Atyoidea</taxon>
        <taxon>Atyidae</taxon>
        <taxon>Halocaridina</taxon>
    </lineage>
</organism>
<dbReference type="PANTHER" id="PTHR13349">
    <property type="entry name" value="TRANSLATION MACHINERY-ASSOCIATED PROTEIN 16"/>
    <property type="match status" value="1"/>
</dbReference>
<dbReference type="PANTHER" id="PTHR13349:SF2">
    <property type="entry name" value="TRANSLATION MACHINERY-ASSOCIATED PROTEIN 16"/>
    <property type="match status" value="1"/>
</dbReference>
<evidence type="ECO:0000313" key="3">
    <source>
        <dbReference type="EMBL" id="KAK7075278.1"/>
    </source>
</evidence>
<evidence type="ECO:0000256" key="2">
    <source>
        <dbReference type="SAM" id="MobiDB-lite"/>
    </source>
</evidence>
<dbReference type="InterPro" id="IPR021346">
    <property type="entry name" value="Tma16"/>
</dbReference>
<dbReference type="Proteomes" id="UP001381693">
    <property type="component" value="Unassembled WGS sequence"/>
</dbReference>
<comment type="similarity">
    <text evidence="1">Belongs to the TMA16 family.</text>
</comment>
<feature type="region of interest" description="Disordered" evidence="2">
    <location>
        <begin position="182"/>
        <end position="203"/>
    </location>
</feature>
<protein>
    <submittedName>
        <fullName evidence="3">Translation machinery-associated protein 16</fullName>
    </submittedName>
</protein>
<accession>A0AAN9A525</accession>
<dbReference type="InterPro" id="IPR038356">
    <property type="entry name" value="Tma16_sf"/>
</dbReference>
<proteinExistence type="inferred from homology"/>
<sequence length="203" mass="23897">MGKPNINVFKENKKVIHPKSRKAKKLSKKYCRSLKMQKRRGESNMKLQVIGDKLLWFRENMDATLEKYTPVALEELITRYIDRNAEELEQINLKNSISGRNFKQHASRKDRIEITRENEMNLFAGPGFEVVDLLNEDIYKKFKTWNGELRYLTNFKLRRFKKQTLLDGSVPLEDCATSVIDESEEIEEMEASDIEESEEEDTI</sequence>
<dbReference type="AlphaFoldDB" id="A0AAN9A525"/>